<dbReference type="eggNOG" id="ENOG50309WX">
    <property type="taxonomic scope" value="Bacteria"/>
</dbReference>
<reference evidence="1 2" key="1">
    <citation type="journal article" date="2003" name="Proc. Natl. Acad. Sci. U.S.A.">
        <title>The complete genome sequence of the Arabidopsis and tomato pathogen Pseudomonas syringae pv. tomato DC3000.</title>
        <authorList>
            <person name="Buell C.R."/>
            <person name="Joardar V."/>
            <person name="Lindeberg M."/>
            <person name="Selengut J."/>
            <person name="Paulsen I.T."/>
            <person name="Gwinn M.L."/>
            <person name="Dodson R.J."/>
            <person name="Deboy R.T."/>
            <person name="Durkin A.S."/>
            <person name="Kolonay J.F."/>
            <person name="Madupu R."/>
            <person name="Daugherty S."/>
            <person name="Brinkac L."/>
            <person name="Beanan M.J."/>
            <person name="Haft D.H."/>
            <person name="Nelson W.C."/>
            <person name="Davidsen T."/>
            <person name="Zafar N."/>
            <person name="Zhou L."/>
            <person name="Liu J."/>
            <person name="Yuan Q."/>
            <person name="Khouri H."/>
            <person name="Fedorova N."/>
            <person name="Tran B."/>
            <person name="Russell D."/>
            <person name="Berry K."/>
            <person name="Utterback T."/>
            <person name="Van Aken S.E."/>
            <person name="Feldblyum T.V."/>
            <person name="D'Ascenzo M."/>
            <person name="Deng W.L."/>
            <person name="Ramos A.R."/>
            <person name="Alfano J.R."/>
            <person name="Cartinhour S."/>
            <person name="Chatterjee A.K."/>
            <person name="Delaney T.P."/>
            <person name="Lazarowitz S.G."/>
            <person name="Martin G.B."/>
            <person name="Schneider D.J."/>
            <person name="Tang X."/>
            <person name="Bender C.L."/>
            <person name="White O."/>
            <person name="Fraser C.M."/>
            <person name="Collmer A."/>
        </authorList>
    </citation>
    <scope>NUCLEOTIDE SEQUENCE [LARGE SCALE GENOMIC DNA]</scope>
    <source>
        <strain evidence="2">ATCC BAA-871 / DC3000</strain>
    </source>
</reference>
<name>Q888D6_PSESM</name>
<dbReference type="HOGENOM" id="CLU_854902_0_0_6"/>
<dbReference type="PATRIC" id="fig|223283.9.peg.1101"/>
<evidence type="ECO:0000313" key="1">
    <source>
        <dbReference type="EMBL" id="AAO54619.1"/>
    </source>
</evidence>
<sequence>MFSGLNTFVGSSSTTAELFFVSETSAAPGATVALTFNRVNLDSNAQTDLASNFKASFRSEVIDISTGLSVLTKISSLFNSSNNVYEYDILPKAPIFETIELISLLTVSSTVNSFDFATQPLEKVKGMVIKLTDGNTNLYLYQHKFPIALHRKSKLSFMSTQRNILKRVGHDVIDINKNIDFFMYNGVHYIVNVKRLEASYGLDAVINNMVNQVIPLIVSLNVIDMSAHANPLEIFDDLKKNKSSMRKIAKILNGRILSVGLTIPQIINVCNDFPVFSRGITFSNNFVDLSSQKKKLIFIRMLNDEAVRSALTNDVSLADDRESAA</sequence>
<accession>Q888D6</accession>
<dbReference type="RefSeq" id="WP_011103422.1">
    <property type="nucleotide sequence ID" value="NC_004578.1"/>
</dbReference>
<dbReference type="GeneID" id="1182725"/>
<keyword evidence="2" id="KW-1185">Reference proteome</keyword>
<dbReference type="AlphaFoldDB" id="Q888D6"/>
<dbReference type="EMBL" id="AE016853">
    <property type="protein sequence ID" value="AAO54619.1"/>
    <property type="molecule type" value="Genomic_DNA"/>
</dbReference>
<proteinExistence type="predicted"/>
<organism evidence="1 2">
    <name type="scientific">Pseudomonas syringae pv. tomato (strain ATCC BAA-871 / DC3000)</name>
    <dbReference type="NCBI Taxonomy" id="223283"/>
    <lineage>
        <taxon>Bacteria</taxon>
        <taxon>Pseudomonadati</taxon>
        <taxon>Pseudomonadota</taxon>
        <taxon>Gammaproteobacteria</taxon>
        <taxon>Pseudomonadales</taxon>
        <taxon>Pseudomonadaceae</taxon>
        <taxon>Pseudomonas</taxon>
    </lineage>
</organism>
<protein>
    <recommendedName>
        <fullName evidence="3">DUF4868 domain-containing protein</fullName>
    </recommendedName>
</protein>
<evidence type="ECO:0000313" key="2">
    <source>
        <dbReference type="Proteomes" id="UP000002515"/>
    </source>
</evidence>
<dbReference type="Proteomes" id="UP000002515">
    <property type="component" value="Chromosome"/>
</dbReference>
<dbReference type="InterPro" id="IPR032359">
    <property type="entry name" value="KwaB-like"/>
</dbReference>
<dbReference type="Pfam" id="PF16162">
    <property type="entry name" value="KwaB"/>
    <property type="match status" value="1"/>
</dbReference>
<evidence type="ECO:0008006" key="3">
    <source>
        <dbReference type="Google" id="ProtNLM"/>
    </source>
</evidence>
<dbReference type="OrthoDB" id="6624253at2"/>
<dbReference type="KEGG" id="pst:PSPTO_1090"/>
<gene>
    <name evidence="1" type="ordered locus">PSPTO_1090</name>
</gene>